<keyword evidence="2" id="KW-1185">Reference proteome</keyword>
<evidence type="ECO:0000313" key="1">
    <source>
        <dbReference type="EMBL" id="GMT13799.1"/>
    </source>
</evidence>
<dbReference type="Proteomes" id="UP001432322">
    <property type="component" value="Unassembled WGS sequence"/>
</dbReference>
<feature type="non-terminal residue" evidence="1">
    <location>
        <position position="72"/>
    </location>
</feature>
<sequence length="72" mass="8761">SHSEYHSSRSENAFSRNQIIYSYARLLDSENCGNSVRTLTLIYRWPRYVHRRISQSQEGFNRGREQEHRDKW</sequence>
<comment type="caution">
    <text evidence="1">The sequence shown here is derived from an EMBL/GenBank/DDBJ whole genome shotgun (WGS) entry which is preliminary data.</text>
</comment>
<feature type="non-terminal residue" evidence="1">
    <location>
        <position position="1"/>
    </location>
</feature>
<reference evidence="1" key="1">
    <citation type="submission" date="2023-10" db="EMBL/GenBank/DDBJ databases">
        <title>Genome assembly of Pristionchus species.</title>
        <authorList>
            <person name="Yoshida K."/>
            <person name="Sommer R.J."/>
        </authorList>
    </citation>
    <scope>NUCLEOTIDE SEQUENCE</scope>
    <source>
        <strain evidence="1">RS5133</strain>
    </source>
</reference>
<dbReference type="EMBL" id="BTSY01000002">
    <property type="protein sequence ID" value="GMT13799.1"/>
    <property type="molecule type" value="Genomic_DNA"/>
</dbReference>
<accession>A0AAV5V5G0</accession>
<name>A0AAV5V5G0_9BILA</name>
<gene>
    <name evidence="1" type="ORF">PFISCL1PPCAC_5096</name>
</gene>
<organism evidence="1 2">
    <name type="scientific">Pristionchus fissidentatus</name>
    <dbReference type="NCBI Taxonomy" id="1538716"/>
    <lineage>
        <taxon>Eukaryota</taxon>
        <taxon>Metazoa</taxon>
        <taxon>Ecdysozoa</taxon>
        <taxon>Nematoda</taxon>
        <taxon>Chromadorea</taxon>
        <taxon>Rhabditida</taxon>
        <taxon>Rhabditina</taxon>
        <taxon>Diplogasteromorpha</taxon>
        <taxon>Diplogasteroidea</taxon>
        <taxon>Neodiplogasteridae</taxon>
        <taxon>Pristionchus</taxon>
    </lineage>
</organism>
<protein>
    <submittedName>
        <fullName evidence="1">Uncharacterized protein</fullName>
    </submittedName>
</protein>
<evidence type="ECO:0000313" key="2">
    <source>
        <dbReference type="Proteomes" id="UP001432322"/>
    </source>
</evidence>
<dbReference type="AlphaFoldDB" id="A0AAV5V5G0"/>
<proteinExistence type="predicted"/>